<feature type="non-terminal residue" evidence="1">
    <location>
        <position position="1"/>
    </location>
</feature>
<gene>
    <name evidence="1" type="ORF">KI387_014777</name>
</gene>
<evidence type="ECO:0000313" key="1">
    <source>
        <dbReference type="EMBL" id="KAH9303194.1"/>
    </source>
</evidence>
<evidence type="ECO:0000313" key="2">
    <source>
        <dbReference type="Proteomes" id="UP000824469"/>
    </source>
</evidence>
<proteinExistence type="predicted"/>
<name>A0AA38CV78_TAXCH</name>
<protein>
    <submittedName>
        <fullName evidence="1">Uncharacterized protein</fullName>
    </submittedName>
</protein>
<accession>A0AA38CV78</accession>
<reference evidence="1 2" key="1">
    <citation type="journal article" date="2021" name="Nat. Plants">
        <title>The Taxus genome provides insights into paclitaxel biosynthesis.</title>
        <authorList>
            <person name="Xiong X."/>
            <person name="Gou J."/>
            <person name="Liao Q."/>
            <person name="Li Y."/>
            <person name="Zhou Q."/>
            <person name="Bi G."/>
            <person name="Li C."/>
            <person name="Du R."/>
            <person name="Wang X."/>
            <person name="Sun T."/>
            <person name="Guo L."/>
            <person name="Liang H."/>
            <person name="Lu P."/>
            <person name="Wu Y."/>
            <person name="Zhang Z."/>
            <person name="Ro D.K."/>
            <person name="Shang Y."/>
            <person name="Huang S."/>
            <person name="Yan J."/>
        </authorList>
    </citation>
    <scope>NUCLEOTIDE SEQUENCE [LARGE SCALE GENOMIC DNA]</scope>
    <source>
        <strain evidence="1">Ta-2019</strain>
    </source>
</reference>
<dbReference type="Proteomes" id="UP000824469">
    <property type="component" value="Unassembled WGS sequence"/>
</dbReference>
<comment type="caution">
    <text evidence="1">The sequence shown here is derived from an EMBL/GenBank/DDBJ whole genome shotgun (WGS) entry which is preliminary data.</text>
</comment>
<keyword evidence="2" id="KW-1185">Reference proteome</keyword>
<sequence length="114" mass="13009">MLRNNTQPVREFGLNTLIKLDEDEASPSHRILTTTDSLYSGSNNPRVCFPCTKFTPFNSNAHANITHHRFLPSCSPHRHPKANCFLLLTFVSEPEETLEGCGRVKEFERHKLQS</sequence>
<organism evidence="1 2">
    <name type="scientific">Taxus chinensis</name>
    <name type="common">Chinese yew</name>
    <name type="synonym">Taxus wallichiana var. chinensis</name>
    <dbReference type="NCBI Taxonomy" id="29808"/>
    <lineage>
        <taxon>Eukaryota</taxon>
        <taxon>Viridiplantae</taxon>
        <taxon>Streptophyta</taxon>
        <taxon>Embryophyta</taxon>
        <taxon>Tracheophyta</taxon>
        <taxon>Spermatophyta</taxon>
        <taxon>Pinopsida</taxon>
        <taxon>Pinidae</taxon>
        <taxon>Conifers II</taxon>
        <taxon>Cupressales</taxon>
        <taxon>Taxaceae</taxon>
        <taxon>Taxus</taxon>
    </lineage>
</organism>
<dbReference type="EMBL" id="JAHRHJ020000009">
    <property type="protein sequence ID" value="KAH9303194.1"/>
    <property type="molecule type" value="Genomic_DNA"/>
</dbReference>
<dbReference type="AlphaFoldDB" id="A0AA38CV78"/>